<protein>
    <submittedName>
        <fullName evidence="1">Uncharacterized protein</fullName>
    </submittedName>
</protein>
<feature type="non-terminal residue" evidence="1">
    <location>
        <position position="228"/>
    </location>
</feature>
<sequence length="228" mass="26549">MAPSRGMRSAVLGEATVLQWRARWLSEMLRAWKEAVSILQRRLSLEPCSSRVQSLRSQRFFRHWLQSYKLLQLCRRRASSAANSPGIVAAFHAWCSYGRARQAKEQLRRTAQRFRRRQLLRKTLRRFQGGVEEARDAETRAGRFHGLKAGQLTKQLFGSWQQLVDFGRGSRADGMRCQQLQMKALSGFQLYQGWRRGKIAAQATARSHQRMQSIKRCLDTFKSFIDMR</sequence>
<proteinExistence type="predicted"/>
<comment type="caution">
    <text evidence="1">The sequence shown here is derived from an EMBL/GenBank/DDBJ whole genome shotgun (WGS) entry which is preliminary data.</text>
</comment>
<evidence type="ECO:0000313" key="1">
    <source>
        <dbReference type="EMBL" id="CAK9012207.1"/>
    </source>
</evidence>
<reference evidence="1 2" key="1">
    <citation type="submission" date="2024-02" db="EMBL/GenBank/DDBJ databases">
        <authorList>
            <person name="Chen Y."/>
            <person name="Shah S."/>
            <person name="Dougan E. K."/>
            <person name="Thang M."/>
            <person name="Chan C."/>
        </authorList>
    </citation>
    <scope>NUCLEOTIDE SEQUENCE [LARGE SCALE GENOMIC DNA]</scope>
</reference>
<dbReference type="Proteomes" id="UP001642464">
    <property type="component" value="Unassembled WGS sequence"/>
</dbReference>
<keyword evidence="2" id="KW-1185">Reference proteome</keyword>
<accession>A0ABP0JCS7</accession>
<name>A0ABP0JCS7_9DINO</name>
<organism evidence="1 2">
    <name type="scientific">Durusdinium trenchii</name>
    <dbReference type="NCBI Taxonomy" id="1381693"/>
    <lineage>
        <taxon>Eukaryota</taxon>
        <taxon>Sar</taxon>
        <taxon>Alveolata</taxon>
        <taxon>Dinophyceae</taxon>
        <taxon>Suessiales</taxon>
        <taxon>Symbiodiniaceae</taxon>
        <taxon>Durusdinium</taxon>
    </lineage>
</organism>
<gene>
    <name evidence="1" type="ORF">SCF082_LOCUS11418</name>
</gene>
<evidence type="ECO:0000313" key="2">
    <source>
        <dbReference type="Proteomes" id="UP001642464"/>
    </source>
</evidence>
<dbReference type="EMBL" id="CAXAMM010006762">
    <property type="protein sequence ID" value="CAK9012207.1"/>
    <property type="molecule type" value="Genomic_DNA"/>
</dbReference>